<gene>
    <name evidence="4" type="ORF">W5A_04903</name>
</gene>
<keyword evidence="5" id="KW-1185">Reference proteome</keyword>
<dbReference type="Gene3D" id="2.40.160.20">
    <property type="match status" value="1"/>
</dbReference>
<sequence length="170" mass="18616">MKKLLLTALAVVGFVVSSNAQEKPRFGVTAGYINTTIKVSGDGMSASVDESGFFVGANADFKLSDVLHVQPAVLYASVDEADFLHIPIMFKYYVAEQFNIQAGPQGSLFLEDTEDTINSFGLDLGAGLGYDINENFFVEARYAFELTNRTPDFDAKTRINTLQIGVGYRF</sequence>
<dbReference type="InterPro" id="IPR027385">
    <property type="entry name" value="Beta-barrel_OMP"/>
</dbReference>
<comment type="caution">
    <text evidence="4">The sequence shown here is derived from an EMBL/GenBank/DDBJ whole genome shotgun (WGS) entry which is preliminary data.</text>
</comment>
<keyword evidence="1 2" id="KW-0732">Signal</keyword>
<accession>I0WGK9</accession>
<dbReference type="STRING" id="946077.W5A_04903"/>
<dbReference type="Pfam" id="PF13505">
    <property type="entry name" value="OMP_b-brl"/>
    <property type="match status" value="1"/>
</dbReference>
<name>I0WGK9_9FLAO</name>
<feature type="chain" id="PRO_5003635426" description="Outer membrane protein beta-barrel domain-containing protein" evidence="2">
    <location>
        <begin position="21"/>
        <end position="170"/>
    </location>
</feature>
<evidence type="ECO:0000313" key="4">
    <source>
        <dbReference type="EMBL" id="EID75525.1"/>
    </source>
</evidence>
<organism evidence="4 5">
    <name type="scientific">Imtechella halotolerans K1</name>
    <dbReference type="NCBI Taxonomy" id="946077"/>
    <lineage>
        <taxon>Bacteria</taxon>
        <taxon>Pseudomonadati</taxon>
        <taxon>Bacteroidota</taxon>
        <taxon>Flavobacteriia</taxon>
        <taxon>Flavobacteriales</taxon>
        <taxon>Flavobacteriaceae</taxon>
        <taxon>Imtechella</taxon>
    </lineage>
</organism>
<dbReference type="RefSeq" id="WP_008238017.1">
    <property type="nucleotide sequence ID" value="NZ_AJJU01000004.1"/>
</dbReference>
<dbReference type="eggNOG" id="COG3637">
    <property type="taxonomic scope" value="Bacteria"/>
</dbReference>
<feature type="domain" description="Outer membrane protein beta-barrel" evidence="3">
    <location>
        <begin position="7"/>
        <end position="170"/>
    </location>
</feature>
<dbReference type="OrthoDB" id="947434at2"/>
<dbReference type="SUPFAM" id="SSF56925">
    <property type="entry name" value="OMPA-like"/>
    <property type="match status" value="1"/>
</dbReference>
<reference evidence="4 5" key="1">
    <citation type="journal article" date="2012" name="J. Bacteriol.">
        <title>Genome Sequence of the Halotolerant Bacterium Imtechella halotolerans K1T.</title>
        <authorList>
            <person name="Kumar S."/>
            <person name="Vikram S."/>
            <person name="Subramanian S."/>
            <person name="Raghava G.P."/>
            <person name="Pinnaka A.K."/>
        </authorList>
    </citation>
    <scope>NUCLEOTIDE SEQUENCE [LARGE SCALE GENOMIC DNA]</scope>
    <source>
        <strain evidence="4 5">K1</strain>
    </source>
</reference>
<evidence type="ECO:0000256" key="2">
    <source>
        <dbReference type="SAM" id="SignalP"/>
    </source>
</evidence>
<dbReference type="AlphaFoldDB" id="I0WGK9"/>
<evidence type="ECO:0000313" key="5">
    <source>
        <dbReference type="Proteomes" id="UP000005938"/>
    </source>
</evidence>
<dbReference type="InterPro" id="IPR011250">
    <property type="entry name" value="OMP/PagP_B-barrel"/>
</dbReference>
<protein>
    <recommendedName>
        <fullName evidence="3">Outer membrane protein beta-barrel domain-containing protein</fullName>
    </recommendedName>
</protein>
<dbReference type="Proteomes" id="UP000005938">
    <property type="component" value="Unassembled WGS sequence"/>
</dbReference>
<dbReference type="EMBL" id="AJJU01000004">
    <property type="protein sequence ID" value="EID75525.1"/>
    <property type="molecule type" value="Genomic_DNA"/>
</dbReference>
<proteinExistence type="predicted"/>
<evidence type="ECO:0000256" key="1">
    <source>
        <dbReference type="ARBA" id="ARBA00022729"/>
    </source>
</evidence>
<evidence type="ECO:0000259" key="3">
    <source>
        <dbReference type="Pfam" id="PF13505"/>
    </source>
</evidence>
<feature type="signal peptide" evidence="2">
    <location>
        <begin position="1"/>
        <end position="20"/>
    </location>
</feature>